<keyword evidence="2" id="KW-0812">Transmembrane</keyword>
<evidence type="ECO:0000256" key="2">
    <source>
        <dbReference type="SAM" id="Phobius"/>
    </source>
</evidence>
<reference evidence="3" key="1">
    <citation type="journal article" date="2014" name="Int. J. Syst. Evol. Microbiol.">
        <title>Complete genome sequence of Corynebacterium casei LMG S-19264T (=DSM 44701T), isolated from a smear-ripened cheese.</title>
        <authorList>
            <consortium name="US DOE Joint Genome Institute (JGI-PGF)"/>
            <person name="Walter F."/>
            <person name="Albersmeier A."/>
            <person name="Kalinowski J."/>
            <person name="Ruckert C."/>
        </authorList>
    </citation>
    <scope>NUCLEOTIDE SEQUENCE</scope>
    <source>
        <strain evidence="3">CGMCC 1.12187</strain>
    </source>
</reference>
<protein>
    <submittedName>
        <fullName evidence="3">Uncharacterized protein</fullName>
    </submittedName>
</protein>
<dbReference type="EMBL" id="BMEQ01000019">
    <property type="protein sequence ID" value="GGG64734.1"/>
    <property type="molecule type" value="Genomic_DNA"/>
</dbReference>
<evidence type="ECO:0000256" key="1">
    <source>
        <dbReference type="SAM" id="MobiDB-lite"/>
    </source>
</evidence>
<keyword evidence="2" id="KW-1133">Transmembrane helix</keyword>
<feature type="region of interest" description="Disordered" evidence="1">
    <location>
        <begin position="26"/>
        <end position="60"/>
    </location>
</feature>
<reference evidence="3" key="2">
    <citation type="submission" date="2020-09" db="EMBL/GenBank/DDBJ databases">
        <authorList>
            <person name="Sun Q."/>
            <person name="Zhou Y."/>
        </authorList>
    </citation>
    <scope>NUCLEOTIDE SEQUENCE</scope>
    <source>
        <strain evidence="3">CGMCC 1.12187</strain>
    </source>
</reference>
<organism evidence="3 4">
    <name type="scientific">Kocuria dechangensis</name>
    <dbReference type="NCBI Taxonomy" id="1176249"/>
    <lineage>
        <taxon>Bacteria</taxon>
        <taxon>Bacillati</taxon>
        <taxon>Actinomycetota</taxon>
        <taxon>Actinomycetes</taxon>
        <taxon>Micrococcales</taxon>
        <taxon>Micrococcaceae</taxon>
        <taxon>Kocuria</taxon>
    </lineage>
</organism>
<evidence type="ECO:0000313" key="3">
    <source>
        <dbReference type="EMBL" id="GGG64734.1"/>
    </source>
</evidence>
<proteinExistence type="predicted"/>
<accession>A0A917H1Q0</accession>
<dbReference type="Proteomes" id="UP000638848">
    <property type="component" value="Unassembled WGS sequence"/>
</dbReference>
<evidence type="ECO:0000313" key="4">
    <source>
        <dbReference type="Proteomes" id="UP000638848"/>
    </source>
</evidence>
<keyword evidence="2" id="KW-0472">Membrane</keyword>
<feature type="transmembrane region" description="Helical" evidence="2">
    <location>
        <begin position="85"/>
        <end position="103"/>
    </location>
</feature>
<gene>
    <name evidence="3" type="ORF">GCM10011374_30520</name>
</gene>
<sequence>MCAAALATPGPCAQFCSVSAHMAGMTTPQDRHPATTPLPTTEARSPYDRPTEQLPPVGDVYDENYYGAQEYTRQPRRRSTLGPRLMVGAIALLVLAAAAIWAVQALAGALSGSAATPQGTEMTPMATTAPMAQEVIDPAAAAAAAAELEEQTGSEQAVGDRLRRTAFAAASAGERRLIDVEADEAYDLVTGLCSGLDGGAEPASAVAGFIDEHSTIVTAVPVTKLTATGIGIQCPEHYEAGLNAMHAHTQEVPEAPAWDWLPGS</sequence>
<name>A0A917H1Q0_9MICC</name>
<dbReference type="AlphaFoldDB" id="A0A917H1Q0"/>
<keyword evidence="4" id="KW-1185">Reference proteome</keyword>
<comment type="caution">
    <text evidence="3">The sequence shown here is derived from an EMBL/GenBank/DDBJ whole genome shotgun (WGS) entry which is preliminary data.</text>
</comment>